<organism evidence="1 2">
    <name type="scientific">Frondihabitans australicus</name>
    <dbReference type="NCBI Taxonomy" id="386892"/>
    <lineage>
        <taxon>Bacteria</taxon>
        <taxon>Bacillati</taxon>
        <taxon>Actinomycetota</taxon>
        <taxon>Actinomycetes</taxon>
        <taxon>Micrococcales</taxon>
        <taxon>Microbacteriaceae</taxon>
        <taxon>Frondihabitans</taxon>
    </lineage>
</organism>
<comment type="caution">
    <text evidence="1">The sequence shown here is derived from an EMBL/GenBank/DDBJ whole genome shotgun (WGS) entry which is preliminary data.</text>
</comment>
<evidence type="ECO:0000313" key="1">
    <source>
        <dbReference type="EMBL" id="RKR74821.1"/>
    </source>
</evidence>
<reference evidence="1 2" key="1">
    <citation type="submission" date="2018-10" db="EMBL/GenBank/DDBJ databases">
        <title>Sequencing the genomes of 1000 actinobacteria strains.</title>
        <authorList>
            <person name="Klenk H.-P."/>
        </authorList>
    </citation>
    <scope>NUCLEOTIDE SEQUENCE [LARGE SCALE GENOMIC DNA]</scope>
    <source>
        <strain evidence="1 2">DSM 17894</strain>
    </source>
</reference>
<name>A0A495IHN5_9MICO</name>
<gene>
    <name evidence="1" type="ORF">C8E83_1952</name>
</gene>
<proteinExistence type="predicted"/>
<sequence length="69" mass="7655">MIEAELLESASWFRADEGLWVLDRNRTFGGTVDRQPQGFAVTDGRARPLGTFATLSAAQDHLLSHTRPL</sequence>
<dbReference type="AlphaFoldDB" id="A0A495IHN5"/>
<keyword evidence="2" id="KW-1185">Reference proteome</keyword>
<protein>
    <submittedName>
        <fullName evidence="1">Uncharacterized protein</fullName>
    </submittedName>
</protein>
<evidence type="ECO:0000313" key="2">
    <source>
        <dbReference type="Proteomes" id="UP000280008"/>
    </source>
</evidence>
<accession>A0A495IHN5</accession>
<dbReference type="Proteomes" id="UP000280008">
    <property type="component" value="Unassembled WGS sequence"/>
</dbReference>
<dbReference type="EMBL" id="RBKS01000001">
    <property type="protein sequence ID" value="RKR74821.1"/>
    <property type="molecule type" value="Genomic_DNA"/>
</dbReference>